<feature type="region of interest" description="Disordered" evidence="11">
    <location>
        <begin position="536"/>
        <end position="596"/>
    </location>
</feature>
<evidence type="ECO:0000256" key="7">
    <source>
        <dbReference type="ARBA" id="ARBA00023069"/>
    </source>
</evidence>
<dbReference type="Proteomes" id="UP000677054">
    <property type="component" value="Unassembled WGS sequence"/>
</dbReference>
<evidence type="ECO:0000256" key="8">
    <source>
        <dbReference type="ARBA" id="ARBA00023136"/>
    </source>
</evidence>
<keyword evidence="7" id="KW-0969">Cilium</keyword>
<feature type="transmembrane region" description="Helical" evidence="12">
    <location>
        <begin position="729"/>
        <end position="755"/>
    </location>
</feature>
<dbReference type="EMBL" id="CAJPEV010005414">
    <property type="protein sequence ID" value="CAG0903131.1"/>
    <property type="molecule type" value="Genomic_DNA"/>
</dbReference>
<organism evidence="13">
    <name type="scientific">Darwinula stevensoni</name>
    <dbReference type="NCBI Taxonomy" id="69355"/>
    <lineage>
        <taxon>Eukaryota</taxon>
        <taxon>Metazoa</taxon>
        <taxon>Ecdysozoa</taxon>
        <taxon>Arthropoda</taxon>
        <taxon>Crustacea</taxon>
        <taxon>Oligostraca</taxon>
        <taxon>Ostracoda</taxon>
        <taxon>Podocopa</taxon>
        <taxon>Podocopida</taxon>
        <taxon>Darwinulocopina</taxon>
        <taxon>Darwinuloidea</taxon>
        <taxon>Darwinulidae</taxon>
        <taxon>Darwinula</taxon>
    </lineage>
</organism>
<accession>A0A7R9FSR0</accession>
<dbReference type="OrthoDB" id="10064757at2759"/>
<comment type="function">
    <text evidence="10">Component of the transition zone in primary cilia. Required for ciliogenesis.</text>
</comment>
<evidence type="ECO:0000313" key="13">
    <source>
        <dbReference type="EMBL" id="CAD7253185.1"/>
    </source>
</evidence>
<comment type="similarity">
    <text evidence="3">Belongs to the TMEM237 family.</text>
</comment>
<feature type="compositionally biased region" description="Basic residues" evidence="11">
    <location>
        <begin position="572"/>
        <end position="581"/>
    </location>
</feature>
<protein>
    <submittedName>
        <fullName evidence="13">Uncharacterized protein</fullName>
    </submittedName>
</protein>
<name>A0A7R9FSR0_9CRUS</name>
<dbReference type="GO" id="GO:0060271">
    <property type="term" value="P:cilium assembly"/>
    <property type="evidence" value="ECO:0007669"/>
    <property type="project" value="TreeGrafter"/>
</dbReference>
<keyword evidence="14" id="KW-1185">Reference proteome</keyword>
<dbReference type="Pfam" id="PF15383">
    <property type="entry name" value="TMEM237"/>
    <property type="match status" value="1"/>
</dbReference>
<proteinExistence type="inferred from homology"/>
<keyword evidence="9" id="KW-0966">Cell projection</keyword>
<feature type="transmembrane region" description="Helical" evidence="12">
    <location>
        <begin position="812"/>
        <end position="833"/>
    </location>
</feature>
<evidence type="ECO:0000256" key="2">
    <source>
        <dbReference type="ARBA" id="ARBA00004141"/>
    </source>
</evidence>
<feature type="transmembrane region" description="Helical" evidence="12">
    <location>
        <begin position="767"/>
        <end position="792"/>
    </location>
</feature>
<dbReference type="InterPro" id="IPR029409">
    <property type="entry name" value="TMEM237"/>
</dbReference>
<keyword evidence="4 12" id="KW-0812">Transmembrane</keyword>
<comment type="subcellular location">
    <subcellularLocation>
        <location evidence="1">Cell projection</location>
        <location evidence="1">Cilium</location>
    </subcellularLocation>
    <subcellularLocation>
        <location evidence="2">Membrane</location>
        <topology evidence="2">Multi-pass membrane protein</topology>
    </subcellularLocation>
</comment>
<evidence type="ECO:0000256" key="1">
    <source>
        <dbReference type="ARBA" id="ARBA00004138"/>
    </source>
</evidence>
<reference evidence="13" key="1">
    <citation type="submission" date="2020-11" db="EMBL/GenBank/DDBJ databases">
        <authorList>
            <person name="Tran Van P."/>
        </authorList>
    </citation>
    <scope>NUCLEOTIDE SEQUENCE</scope>
</reference>
<dbReference type="PANTHER" id="PTHR28388:SF1">
    <property type="entry name" value="TRANSMEMBRANE PROTEIN 237"/>
    <property type="match status" value="1"/>
</dbReference>
<evidence type="ECO:0000256" key="10">
    <source>
        <dbReference type="ARBA" id="ARBA00025631"/>
    </source>
</evidence>
<evidence type="ECO:0000256" key="5">
    <source>
        <dbReference type="ARBA" id="ARBA00022794"/>
    </source>
</evidence>
<sequence length="849" mass="96093">MNFKRHLTLKLPLLYKVQVDVENNYWYGLLEQTEVFTCASRRMGVWKQDEADACKYLTRDVRVDVLPIDKCVHMFNCLARNSMTSLEDPALRSLCFKIANHCDSFSFAQLVELLYSLKLWPQTASVKTPNFYALWNGLDQAFVSRMASCSVIETINVLHLWYKLHMSRICESHNVGVLHLSAKLNSLSEEQFLFLLFSIILSRKWNQKLPQSEIEARISRVIPNLNLGFLGLVAGSFFKTQHCPQDRSIIQTAIRQTIERLSEYSADHISLAAIFKWIRLCASPSDADALLSLQKKCIPVIPHLPATSCIHLALSGVNIRLQFPPLLEAVEENLRSADDTCPSLIIGSPHYYDAGRQLLTLNASLKVECWHYEGPMLPRRLEEELLLADVTLISKYSPDFPKKRYRARSMQEQMVIKFQQELSSSFNVPQDWIPILLVFLLLERGRKKVMPFKAAAPQLRECPEKILSVNPPAGCLPLAIIVGARNMYCVNTLAITGRLRMLLRQLTFLGLQPVLECTVIMAVSIRGVVPLQGKLMTSSSGNQEESETLHSSRRSSQTLQDERRTEEEKTPSRSRRDRRRKNTAESCNTSLSDTKSKSQSLIPLRLLDDLNSDVTRGKWDGPCDLTGASPITSYDSEMGSRVFMECKGGFTAMHRDHVKMGPGDEQQQHEFASSHDKVPVMFSIYLQMLWEKFYTCCIGLLAGISLLQFILVCHLWNEEDRSSTASAMIIGPLPSISIIILALYTICVIGILDRYDLGGVRGRSNPFSFGFFLSVLLIIMYFVGFASALTLFHRNGQLFFIQGGSFVDKNDIWFILSVLYCSIPVLGWCLVACQPLGDDFLKLLRTLLP</sequence>
<dbReference type="EMBL" id="LR904931">
    <property type="protein sequence ID" value="CAD7253185.1"/>
    <property type="molecule type" value="Genomic_DNA"/>
</dbReference>
<evidence type="ECO:0000256" key="6">
    <source>
        <dbReference type="ARBA" id="ARBA00022989"/>
    </source>
</evidence>
<evidence type="ECO:0000256" key="4">
    <source>
        <dbReference type="ARBA" id="ARBA00022692"/>
    </source>
</evidence>
<keyword evidence="6 12" id="KW-1133">Transmembrane helix</keyword>
<gene>
    <name evidence="13" type="ORF">DSTB1V02_LOCUS12935</name>
</gene>
<feature type="transmembrane region" description="Helical" evidence="12">
    <location>
        <begin position="693"/>
        <end position="717"/>
    </location>
</feature>
<dbReference type="GO" id="GO:0016020">
    <property type="term" value="C:membrane"/>
    <property type="evidence" value="ECO:0007669"/>
    <property type="project" value="UniProtKB-SubCell"/>
</dbReference>
<evidence type="ECO:0000256" key="3">
    <source>
        <dbReference type="ARBA" id="ARBA00008783"/>
    </source>
</evidence>
<evidence type="ECO:0000256" key="9">
    <source>
        <dbReference type="ARBA" id="ARBA00023273"/>
    </source>
</evidence>
<evidence type="ECO:0000256" key="11">
    <source>
        <dbReference type="SAM" id="MobiDB-lite"/>
    </source>
</evidence>
<dbReference type="AlphaFoldDB" id="A0A7R9FSR0"/>
<feature type="compositionally biased region" description="Polar residues" evidence="11">
    <location>
        <begin position="584"/>
        <end position="596"/>
    </location>
</feature>
<keyword evidence="8 12" id="KW-0472">Membrane</keyword>
<evidence type="ECO:0000256" key="12">
    <source>
        <dbReference type="SAM" id="Phobius"/>
    </source>
</evidence>
<keyword evidence="5" id="KW-0970">Cilium biogenesis/degradation</keyword>
<dbReference type="PANTHER" id="PTHR28388">
    <property type="entry name" value="TRANSMEMBRANE PROTEIN 237"/>
    <property type="match status" value="1"/>
</dbReference>
<feature type="compositionally biased region" description="Basic and acidic residues" evidence="11">
    <location>
        <begin position="560"/>
        <end position="571"/>
    </location>
</feature>
<evidence type="ECO:0000313" key="14">
    <source>
        <dbReference type="Proteomes" id="UP000677054"/>
    </source>
</evidence>
<dbReference type="GO" id="GO:0035869">
    <property type="term" value="C:ciliary transition zone"/>
    <property type="evidence" value="ECO:0007669"/>
    <property type="project" value="TreeGrafter"/>
</dbReference>